<keyword evidence="2" id="KW-1185">Reference proteome</keyword>
<dbReference type="AlphaFoldDB" id="A0A0C3QRG6"/>
<sequence length="156" mass="17359">MQLWQERSARCTRLPLRSKASHIYFTSSPARIQCFPDHHPETCNSTTFSLYITPSTKSTDIPIYKPLLGDRLRLGLIPRVLPSFRTVSRPISRSLPCTYKNTSSQIVVQSKLEFPSPPSSQGSCPVQIQPQAPIGVPIVGVARMNTPTQSQTLKPL</sequence>
<evidence type="ECO:0000313" key="2">
    <source>
        <dbReference type="Proteomes" id="UP000054248"/>
    </source>
</evidence>
<accession>A0A0C3QRG6</accession>
<protein>
    <submittedName>
        <fullName evidence="1">Uncharacterized protein</fullName>
    </submittedName>
</protein>
<reference evidence="2" key="2">
    <citation type="submission" date="2015-01" db="EMBL/GenBank/DDBJ databases">
        <title>Evolutionary Origins and Diversification of the Mycorrhizal Mutualists.</title>
        <authorList>
            <consortium name="DOE Joint Genome Institute"/>
            <consortium name="Mycorrhizal Genomics Consortium"/>
            <person name="Kohler A."/>
            <person name="Kuo A."/>
            <person name="Nagy L.G."/>
            <person name="Floudas D."/>
            <person name="Copeland A."/>
            <person name="Barry K.W."/>
            <person name="Cichocki N."/>
            <person name="Veneault-Fourrey C."/>
            <person name="LaButti K."/>
            <person name="Lindquist E.A."/>
            <person name="Lipzen A."/>
            <person name="Lundell T."/>
            <person name="Morin E."/>
            <person name="Murat C."/>
            <person name="Riley R."/>
            <person name="Ohm R."/>
            <person name="Sun H."/>
            <person name="Tunlid A."/>
            <person name="Henrissat B."/>
            <person name="Grigoriev I.V."/>
            <person name="Hibbett D.S."/>
            <person name="Martin F."/>
        </authorList>
    </citation>
    <scope>NUCLEOTIDE SEQUENCE [LARGE SCALE GENOMIC DNA]</scope>
    <source>
        <strain evidence="2">MUT 4182</strain>
    </source>
</reference>
<proteinExistence type="predicted"/>
<name>A0A0C3QRG6_9AGAM</name>
<dbReference type="Proteomes" id="UP000054248">
    <property type="component" value="Unassembled WGS sequence"/>
</dbReference>
<evidence type="ECO:0000313" key="1">
    <source>
        <dbReference type="EMBL" id="KIO30354.1"/>
    </source>
</evidence>
<dbReference type="HOGENOM" id="CLU_1688026_0_0_1"/>
<dbReference type="EMBL" id="KN822973">
    <property type="protein sequence ID" value="KIO30354.1"/>
    <property type="molecule type" value="Genomic_DNA"/>
</dbReference>
<organism evidence="1 2">
    <name type="scientific">Tulasnella calospora MUT 4182</name>
    <dbReference type="NCBI Taxonomy" id="1051891"/>
    <lineage>
        <taxon>Eukaryota</taxon>
        <taxon>Fungi</taxon>
        <taxon>Dikarya</taxon>
        <taxon>Basidiomycota</taxon>
        <taxon>Agaricomycotina</taxon>
        <taxon>Agaricomycetes</taxon>
        <taxon>Cantharellales</taxon>
        <taxon>Tulasnellaceae</taxon>
        <taxon>Tulasnella</taxon>
    </lineage>
</organism>
<gene>
    <name evidence="1" type="ORF">M407DRAFT_155574</name>
</gene>
<reference evidence="1 2" key="1">
    <citation type="submission" date="2014-04" db="EMBL/GenBank/DDBJ databases">
        <authorList>
            <consortium name="DOE Joint Genome Institute"/>
            <person name="Kuo A."/>
            <person name="Girlanda M."/>
            <person name="Perotto S."/>
            <person name="Kohler A."/>
            <person name="Nagy L.G."/>
            <person name="Floudas D."/>
            <person name="Copeland A."/>
            <person name="Barry K.W."/>
            <person name="Cichocki N."/>
            <person name="Veneault-Fourrey C."/>
            <person name="LaButti K."/>
            <person name="Lindquist E.A."/>
            <person name="Lipzen A."/>
            <person name="Lundell T."/>
            <person name="Morin E."/>
            <person name="Murat C."/>
            <person name="Sun H."/>
            <person name="Tunlid A."/>
            <person name="Henrissat B."/>
            <person name="Grigoriev I.V."/>
            <person name="Hibbett D.S."/>
            <person name="Martin F."/>
            <person name="Nordberg H.P."/>
            <person name="Cantor M.N."/>
            <person name="Hua S.X."/>
        </authorList>
    </citation>
    <scope>NUCLEOTIDE SEQUENCE [LARGE SCALE GENOMIC DNA]</scope>
    <source>
        <strain evidence="1 2">MUT 4182</strain>
    </source>
</reference>